<feature type="domain" description="Pop1 N-terminal" evidence="4">
    <location>
        <begin position="42"/>
        <end position="267"/>
    </location>
</feature>
<comment type="subcellular location">
    <subcellularLocation>
        <location evidence="1">Nucleus</location>
    </subcellularLocation>
</comment>
<evidence type="ECO:0000256" key="2">
    <source>
        <dbReference type="ARBA" id="ARBA00022694"/>
    </source>
</evidence>
<name>A0A1D8PSF2_CANAL</name>
<dbReference type="PANTHER" id="PTHR22731">
    <property type="entry name" value="RIBONUCLEASES P/MRP PROTEIN SUBUNIT POP1"/>
    <property type="match status" value="1"/>
</dbReference>
<evidence type="ECO:0000313" key="6">
    <source>
        <dbReference type="CGD" id="CAL0000178058"/>
    </source>
</evidence>
<dbReference type="GO" id="GO:0004526">
    <property type="term" value="F:ribonuclease P activity"/>
    <property type="evidence" value="ECO:0007669"/>
    <property type="project" value="EnsemblFungi"/>
</dbReference>
<protein>
    <submittedName>
        <fullName evidence="7">Ribonuclease P/MRP protein subunit</fullName>
    </submittedName>
</protein>
<organism evidence="7 8">
    <name type="scientific">Candida albicans (strain SC5314 / ATCC MYA-2876)</name>
    <name type="common">Yeast</name>
    <dbReference type="NCBI Taxonomy" id="237561"/>
    <lineage>
        <taxon>Eukaryota</taxon>
        <taxon>Fungi</taxon>
        <taxon>Dikarya</taxon>
        <taxon>Ascomycota</taxon>
        <taxon>Saccharomycotina</taxon>
        <taxon>Pichiomycetes</taxon>
        <taxon>Debaryomycetaceae</taxon>
        <taxon>Candida/Lodderomyces clade</taxon>
        <taxon>Candida</taxon>
    </lineage>
</organism>
<dbReference type="Pfam" id="PF08170">
    <property type="entry name" value="POPLD"/>
    <property type="match status" value="1"/>
</dbReference>
<dbReference type="GO" id="GO:0008033">
    <property type="term" value="P:tRNA processing"/>
    <property type="evidence" value="ECO:0000318"/>
    <property type="project" value="GO_Central"/>
</dbReference>
<evidence type="ECO:0000256" key="3">
    <source>
        <dbReference type="ARBA" id="ARBA00023242"/>
    </source>
</evidence>
<dbReference type="InterPro" id="IPR039182">
    <property type="entry name" value="Pop1"/>
</dbReference>
<evidence type="ECO:0000259" key="4">
    <source>
        <dbReference type="Pfam" id="PF06978"/>
    </source>
</evidence>
<dbReference type="Pfam" id="PF06978">
    <property type="entry name" value="POP1_N"/>
    <property type="match status" value="1"/>
</dbReference>
<dbReference type="STRING" id="237561.A0A1D8PSF2"/>
<reference evidence="7 8" key="1">
    <citation type="journal article" date="2004" name="Proc. Natl. Acad. Sci. U.S.A.">
        <title>The diploid genome sequence of Candida albicans.</title>
        <authorList>
            <person name="Jones T."/>
            <person name="Federspiel N.A."/>
            <person name="Chibana H."/>
            <person name="Dungan J."/>
            <person name="Kalman S."/>
            <person name="Magee B.B."/>
            <person name="Newport G."/>
            <person name="Thorstenson Y.R."/>
            <person name="Agabian N."/>
            <person name="Magee P.T."/>
            <person name="Davis R.W."/>
            <person name="Scherer S."/>
        </authorList>
    </citation>
    <scope>NUCLEOTIDE SEQUENCE [LARGE SCALE GENOMIC DNA]</scope>
    <source>
        <strain evidence="8">SC5314 / ATCC MYA-2876</strain>
    </source>
</reference>
<dbReference type="GO" id="GO:0003723">
    <property type="term" value="F:RNA binding"/>
    <property type="evidence" value="ECO:0007669"/>
    <property type="project" value="EnsemblFungi"/>
</dbReference>
<proteinExistence type="predicted"/>
<feature type="domain" description="POPLD" evidence="5">
    <location>
        <begin position="503"/>
        <end position="599"/>
    </location>
</feature>
<evidence type="ECO:0000256" key="1">
    <source>
        <dbReference type="ARBA" id="ARBA00004123"/>
    </source>
</evidence>
<sequence length="779" mass="90120">MSTNSKQLNKKKTRLYNSRTIKSQINDQAYDKKQRVLDVNSFIHSRNFEIRSFEQSQLNSKNASSTRVFQDLPRALRRRAASHNVKRIPKRLRKRAKHEMSSNLPVKKMPRGRRLYKLLVRNRLLKVASKMKQNKYDPLENLVNKKNLRKQFKAIRDEIKKIDQEKPKSSTVEGFTKLNNSVGSRDNTGVNELAPRPKGSIKYYKRQREFVWIPTHIWLVKRFHMSKKYGYQIPYTPTQKCFKLMNRWNRQKAVCFDTSYFPTFILYVSDGTMFGDIAKQLCGKKVSKKILNGEKSYNGWIHIDGETKVCPGFAYMNQSLNTIMVRVVPSMYEQLFQSYKAKIESIPNSTINDCRYALGSIELSGPLSIKCLSKIFHFQNISPDLKNIWASLSKIKDSDLVPVGTTFTFNLQDPRIWQRPTKLRHNHNGDQDIYDIIIALNSSPHIDQDIVKSLTTSEGRYASYKDQLSIKELGKFHANLNKKPSDISHSQIPVLLSKTDSQKWLLILPWHWILPFWIQITKVTDIKPGGSKQMHQFQFENHKPYYPQDFPWSYDGWQYNKLVGEANQIKASKLPKSQVSVQQSEKNYSVIFNANKCDWTNLRNMVLLMKYSKMDRKTIKKDSGQPDFAQYDGPERIINSVHDLLQTTKSVENDITDVNETTVELYTNNQSQVDFYNNTYKIANLAEIVHTKLPVVQVSLIVVNDGTIEDNARLYSDSSGTDIHCVGFVTTGAMNLNLGKYSGIGTIIAQKWLIEENGHKLYVRNPGKSKVYSVSFRVI</sequence>
<dbReference type="Proteomes" id="UP000000559">
    <property type="component" value="Chromosome R"/>
</dbReference>
<dbReference type="EMBL" id="CP017630">
    <property type="protein sequence ID" value="AOW31058.1"/>
    <property type="molecule type" value="Genomic_DNA"/>
</dbReference>
<dbReference type="RefSeq" id="XP_713237.2">
    <property type="nucleotide sequence ID" value="XM_708144.2"/>
</dbReference>
<dbReference type="PANTHER" id="PTHR22731:SF3">
    <property type="entry name" value="RIBONUCLEASES P_MRP PROTEIN SUBUNIT POP1"/>
    <property type="match status" value="1"/>
</dbReference>
<dbReference type="InterPro" id="IPR009723">
    <property type="entry name" value="Pop1_N"/>
</dbReference>
<dbReference type="SMR" id="A0A1D8PSF2"/>
<reference evidence="7 8" key="2">
    <citation type="journal article" date="2007" name="Genome Biol.">
        <title>Assembly of the Candida albicans genome into sixteen supercontigs aligned on the eight chromosomes.</title>
        <authorList>
            <person name="van het Hoog M."/>
            <person name="Rast T.J."/>
            <person name="Martchenko M."/>
            <person name="Grindle S."/>
            <person name="Dignard D."/>
            <person name="Hogues H."/>
            <person name="Cuomo C."/>
            <person name="Berriman M."/>
            <person name="Scherer S."/>
            <person name="Magee B.B."/>
            <person name="Whiteway M."/>
            <person name="Chibana H."/>
            <person name="Nantel A."/>
            <person name="Magee P.T."/>
        </authorList>
    </citation>
    <scope>GENOME REANNOTATION</scope>
    <source>
        <strain evidence="8">SC5314 / ATCC MYA-2876</strain>
    </source>
</reference>
<dbReference type="AlphaFoldDB" id="A0A1D8PSF2"/>
<dbReference type="GO" id="GO:0000294">
    <property type="term" value="P:nuclear-transcribed mRNA catabolic process, RNase MRP-dependent"/>
    <property type="evidence" value="ECO:0007669"/>
    <property type="project" value="EnsemblFungi"/>
</dbReference>
<dbReference type="InterPro" id="IPR012590">
    <property type="entry name" value="POPLD_dom"/>
</dbReference>
<evidence type="ECO:0000313" key="7">
    <source>
        <dbReference type="EMBL" id="AOW31058.1"/>
    </source>
</evidence>
<reference evidence="7 8" key="3">
    <citation type="journal article" date="2013" name="Genome Biol.">
        <title>Assembly of a phased diploid Candida albicans genome facilitates allele-specific measurements and provides a simple model for repeat and indel structure.</title>
        <authorList>
            <person name="Muzzey D."/>
            <person name="Schwartz K."/>
            <person name="Weissman J.S."/>
            <person name="Sherlock G."/>
        </authorList>
    </citation>
    <scope>NUCLEOTIDE SEQUENCE [LARGE SCALE GENOMIC DNA]</scope>
    <source>
        <strain evidence="8">SC5314 / ATCC MYA-2876</strain>
    </source>
</reference>
<evidence type="ECO:0000313" key="8">
    <source>
        <dbReference type="Proteomes" id="UP000000559"/>
    </source>
</evidence>
<evidence type="ECO:0000259" key="5">
    <source>
        <dbReference type="Pfam" id="PF08170"/>
    </source>
</evidence>
<keyword evidence="3" id="KW-0539">Nucleus</keyword>
<dbReference type="VEuPathDB" id="FungiDB:CR_03200C_A"/>
<dbReference type="GO" id="GO:0005697">
    <property type="term" value="C:telomerase holoenzyme complex"/>
    <property type="evidence" value="ECO:0007669"/>
    <property type="project" value="EnsemblFungi"/>
</dbReference>
<accession>A0A1D8PSF2</accession>
<dbReference type="GO" id="GO:0034965">
    <property type="term" value="P:intronic box C/D snoRNA processing"/>
    <property type="evidence" value="ECO:0007669"/>
    <property type="project" value="EnsemblFungi"/>
</dbReference>
<dbReference type="eggNOG" id="KOG3322">
    <property type="taxonomic scope" value="Eukaryota"/>
</dbReference>
<dbReference type="GO" id="GO:0001682">
    <property type="term" value="P:tRNA 5'-leader removal"/>
    <property type="evidence" value="ECO:0007669"/>
    <property type="project" value="EnsemblFungi"/>
</dbReference>
<dbReference type="GO" id="GO:0005655">
    <property type="term" value="C:nucleolar ribonuclease P complex"/>
    <property type="evidence" value="ECO:0000318"/>
    <property type="project" value="GO_Central"/>
</dbReference>
<dbReference type="OrthoDB" id="442863at2759"/>
<keyword evidence="8" id="KW-1185">Reference proteome</keyword>
<dbReference type="FunCoup" id="A0A1D8PSF2">
    <property type="interactions" value="136"/>
</dbReference>
<dbReference type="CGD" id="CAL0000178058">
    <property type="gene designation" value="orf19.9943"/>
</dbReference>
<keyword evidence="2" id="KW-0819">tRNA processing</keyword>
<gene>
    <name evidence="7" type="ordered locus">CAALFM_CR03200CA</name>
    <name evidence="6" type="ordered locus">orf19.9943</name>
</gene>
<dbReference type="GO" id="GO:0000460">
    <property type="term" value="P:maturation of 5.8S rRNA"/>
    <property type="evidence" value="ECO:0007669"/>
    <property type="project" value="EnsemblFungi"/>
</dbReference>
<dbReference type="GeneID" id="3645131"/>
<dbReference type="InParanoid" id="A0A1D8PSF2"/>
<dbReference type="KEGG" id="cal:CAALFM_CR03200CA"/>
<dbReference type="GO" id="GO:0000171">
    <property type="term" value="F:ribonuclease MRP activity"/>
    <property type="evidence" value="ECO:0007669"/>
    <property type="project" value="EnsemblFungi"/>
</dbReference>
<dbReference type="GO" id="GO:0000172">
    <property type="term" value="C:ribonuclease MRP complex"/>
    <property type="evidence" value="ECO:0000318"/>
    <property type="project" value="GO_Central"/>
</dbReference>